<evidence type="ECO:0000313" key="1">
    <source>
        <dbReference type="EMBL" id="KAI0500428.1"/>
    </source>
</evidence>
<keyword evidence="2" id="KW-1185">Reference proteome</keyword>
<evidence type="ECO:0000313" key="2">
    <source>
        <dbReference type="Proteomes" id="UP000829196"/>
    </source>
</evidence>
<gene>
    <name evidence="1" type="ORF">KFK09_018640</name>
</gene>
<comment type="caution">
    <text evidence="1">The sequence shown here is derived from an EMBL/GenBank/DDBJ whole genome shotgun (WGS) entry which is preliminary data.</text>
</comment>
<dbReference type="EMBL" id="JAGYWB010000013">
    <property type="protein sequence ID" value="KAI0500428.1"/>
    <property type="molecule type" value="Genomic_DNA"/>
</dbReference>
<dbReference type="Proteomes" id="UP000829196">
    <property type="component" value="Unassembled WGS sequence"/>
</dbReference>
<protein>
    <submittedName>
        <fullName evidence="1">Uncharacterized protein</fullName>
    </submittedName>
</protein>
<reference evidence="1" key="1">
    <citation type="journal article" date="2022" name="Front. Genet.">
        <title>Chromosome-Scale Assembly of the Dendrobium nobile Genome Provides Insights Into the Molecular Mechanism of the Biosynthesis of the Medicinal Active Ingredient of Dendrobium.</title>
        <authorList>
            <person name="Xu Q."/>
            <person name="Niu S.-C."/>
            <person name="Li K.-L."/>
            <person name="Zheng P.-J."/>
            <person name="Zhang X.-J."/>
            <person name="Jia Y."/>
            <person name="Liu Y."/>
            <person name="Niu Y.-X."/>
            <person name="Yu L.-H."/>
            <person name="Chen D.-F."/>
            <person name="Zhang G.-Q."/>
        </authorList>
    </citation>
    <scope>NUCLEOTIDE SEQUENCE</scope>
    <source>
        <tissue evidence="1">Leaf</tissue>
    </source>
</reference>
<organism evidence="1 2">
    <name type="scientific">Dendrobium nobile</name>
    <name type="common">Orchid</name>
    <dbReference type="NCBI Taxonomy" id="94219"/>
    <lineage>
        <taxon>Eukaryota</taxon>
        <taxon>Viridiplantae</taxon>
        <taxon>Streptophyta</taxon>
        <taxon>Embryophyta</taxon>
        <taxon>Tracheophyta</taxon>
        <taxon>Spermatophyta</taxon>
        <taxon>Magnoliopsida</taxon>
        <taxon>Liliopsida</taxon>
        <taxon>Asparagales</taxon>
        <taxon>Orchidaceae</taxon>
        <taxon>Epidendroideae</taxon>
        <taxon>Malaxideae</taxon>
        <taxon>Dendrobiinae</taxon>
        <taxon>Dendrobium</taxon>
    </lineage>
</organism>
<proteinExistence type="predicted"/>
<name>A0A8T3AWP4_DENNO</name>
<accession>A0A8T3AWP4</accession>
<sequence length="186" mass="21045">MSSKEVNVGKLLSTAAHKRRSRVCHWKAKRKRGGWQKALRNGKEIDCDEVFSPVVKHPSIRVLLAFVAHYGLILEQLNSRECGTDDNEIAASIGESVILIENIDTNQRFCREHRGGGRCDGRDQHKQREWHHGIDMIGRLRYRAQILGLGCLTAGRRVKGLAIQGPKKRLWGSKSSRVDGRCKSRL</sequence>
<dbReference type="AlphaFoldDB" id="A0A8T3AWP4"/>